<dbReference type="KEGG" id="alka:J0B03_11080"/>
<evidence type="ECO:0000256" key="7">
    <source>
        <dbReference type="ARBA" id="ARBA00047207"/>
    </source>
</evidence>
<dbReference type="PANTHER" id="PTHR42756:SF1">
    <property type="entry name" value="TRANSCRIPTIONAL REPRESSOR OF EMRAB OPERON"/>
    <property type="match status" value="1"/>
</dbReference>
<dbReference type="GO" id="GO:0003700">
    <property type="term" value="F:DNA-binding transcription factor activity"/>
    <property type="evidence" value="ECO:0007669"/>
    <property type="project" value="InterPro"/>
</dbReference>
<dbReference type="InterPro" id="IPR036390">
    <property type="entry name" value="WH_DNA-bd_sf"/>
</dbReference>
<dbReference type="Gene3D" id="1.10.10.10">
    <property type="entry name" value="Winged helix-like DNA-binding domain superfamily/Winged helix DNA-binding domain"/>
    <property type="match status" value="1"/>
</dbReference>
<evidence type="ECO:0000256" key="2">
    <source>
        <dbReference type="ARBA" id="ARBA00023015"/>
    </source>
</evidence>
<dbReference type="PRINTS" id="PR00598">
    <property type="entry name" value="HTHMARR"/>
</dbReference>
<dbReference type="SMART" id="SM00347">
    <property type="entry name" value="HTH_MARR"/>
    <property type="match status" value="1"/>
</dbReference>
<evidence type="ECO:0000313" key="9">
    <source>
        <dbReference type="EMBL" id="QSX08316.1"/>
    </source>
</evidence>
<dbReference type="InterPro" id="IPR055166">
    <property type="entry name" value="Transc_reg_Sar_Rot_HTH"/>
</dbReference>
<evidence type="ECO:0000256" key="4">
    <source>
        <dbReference type="ARBA" id="ARBA00023163"/>
    </source>
</evidence>
<comment type="subcellular location">
    <subcellularLocation>
        <location evidence="1">Cytoplasm</location>
    </subcellularLocation>
</comment>
<protein>
    <recommendedName>
        <fullName evidence="6">HTH-type transcriptional regulator SarZ</fullName>
    </recommendedName>
    <alternativeName>
        <fullName evidence="7">Staphylococcal accessory regulator Z</fullName>
    </alternativeName>
</protein>
<dbReference type="PROSITE" id="PS50995">
    <property type="entry name" value="HTH_MARR_2"/>
    <property type="match status" value="1"/>
</dbReference>
<dbReference type="InterPro" id="IPR036388">
    <property type="entry name" value="WH-like_DNA-bd_sf"/>
</dbReference>
<organism evidence="9 10">
    <name type="scientific">Alkalibacter rhizosphaerae</name>
    <dbReference type="NCBI Taxonomy" id="2815577"/>
    <lineage>
        <taxon>Bacteria</taxon>
        <taxon>Bacillati</taxon>
        <taxon>Bacillota</taxon>
        <taxon>Clostridia</taxon>
        <taxon>Eubacteriales</taxon>
        <taxon>Eubacteriaceae</taxon>
        <taxon>Alkalibacter</taxon>
    </lineage>
</organism>
<evidence type="ECO:0000256" key="6">
    <source>
        <dbReference type="ARBA" id="ARBA00047188"/>
    </source>
</evidence>
<keyword evidence="10" id="KW-1185">Reference proteome</keyword>
<reference evidence="9" key="1">
    <citation type="submission" date="2021-03" db="EMBL/GenBank/DDBJ databases">
        <title>Alkalibacter marinus sp. nov., isolated from tidal flat sediment.</title>
        <authorList>
            <person name="Namirimu T."/>
            <person name="Yang J.-A."/>
            <person name="Yang S.-H."/>
            <person name="Kim Y.-J."/>
            <person name="Kwon K.K."/>
        </authorList>
    </citation>
    <scope>NUCLEOTIDE SEQUENCE</scope>
    <source>
        <strain evidence="9">ES005</strain>
    </source>
</reference>
<evidence type="ECO:0000256" key="5">
    <source>
        <dbReference type="ARBA" id="ARBA00046337"/>
    </source>
</evidence>
<name>A0A974XEP4_9FIRM</name>
<feature type="domain" description="HTH marR-type" evidence="8">
    <location>
        <begin position="8"/>
        <end position="140"/>
    </location>
</feature>
<dbReference type="InterPro" id="IPR000835">
    <property type="entry name" value="HTH_MarR-typ"/>
</dbReference>
<dbReference type="Proteomes" id="UP000663499">
    <property type="component" value="Chromosome"/>
</dbReference>
<dbReference type="AlphaFoldDB" id="A0A974XEP4"/>
<dbReference type="GO" id="GO:0005737">
    <property type="term" value="C:cytoplasm"/>
    <property type="evidence" value="ECO:0007669"/>
    <property type="project" value="UniProtKB-SubCell"/>
</dbReference>
<dbReference type="PANTHER" id="PTHR42756">
    <property type="entry name" value="TRANSCRIPTIONAL REGULATOR, MARR"/>
    <property type="match status" value="1"/>
</dbReference>
<comment type="similarity">
    <text evidence="5">Belongs to the SarZ family.</text>
</comment>
<evidence type="ECO:0000256" key="3">
    <source>
        <dbReference type="ARBA" id="ARBA00023125"/>
    </source>
</evidence>
<dbReference type="RefSeq" id="WP_207299658.1">
    <property type="nucleotide sequence ID" value="NZ_CP071444.1"/>
</dbReference>
<accession>A0A974XEP4</accession>
<dbReference type="SUPFAM" id="SSF46785">
    <property type="entry name" value="Winged helix' DNA-binding domain"/>
    <property type="match status" value="1"/>
</dbReference>
<evidence type="ECO:0000313" key="10">
    <source>
        <dbReference type="Proteomes" id="UP000663499"/>
    </source>
</evidence>
<sequence>MNEVKNILNDTLVLLFNLVLKTEEKFLHQVGCKDLSINEIHVIEAIGKNENPTMGPVAAELSVTLRTLTTSVNNLEKKEYVLRKRGVKDRRMVFLSLTEKGQKIYDLHREFHDDMINQIVNNLNKSEEQALMKGLSNLIDYFMTNYK</sequence>
<dbReference type="EMBL" id="CP071444">
    <property type="protein sequence ID" value="QSX08316.1"/>
    <property type="molecule type" value="Genomic_DNA"/>
</dbReference>
<proteinExistence type="inferred from homology"/>
<keyword evidence="2" id="KW-0805">Transcription regulation</keyword>
<keyword evidence="4" id="KW-0804">Transcription</keyword>
<evidence type="ECO:0000259" key="8">
    <source>
        <dbReference type="PROSITE" id="PS50995"/>
    </source>
</evidence>
<dbReference type="Pfam" id="PF22381">
    <property type="entry name" value="Staph_reg_Sar_Rot"/>
    <property type="match status" value="1"/>
</dbReference>
<keyword evidence="3" id="KW-0238">DNA-binding</keyword>
<dbReference type="GO" id="GO:0003677">
    <property type="term" value="F:DNA binding"/>
    <property type="evidence" value="ECO:0007669"/>
    <property type="project" value="UniProtKB-KW"/>
</dbReference>
<gene>
    <name evidence="9" type="ORF">J0B03_11080</name>
</gene>
<evidence type="ECO:0000256" key="1">
    <source>
        <dbReference type="ARBA" id="ARBA00004496"/>
    </source>
</evidence>